<evidence type="ECO:0000256" key="1">
    <source>
        <dbReference type="SAM" id="MobiDB-lite"/>
    </source>
</evidence>
<keyword evidence="3" id="KW-1185">Reference proteome</keyword>
<reference evidence="2 3" key="1">
    <citation type="journal article" date="2021" name="Elife">
        <title>Chloroplast acquisition without the gene transfer in kleptoplastic sea slugs, Plakobranchus ocellatus.</title>
        <authorList>
            <person name="Maeda T."/>
            <person name="Takahashi S."/>
            <person name="Yoshida T."/>
            <person name="Shimamura S."/>
            <person name="Takaki Y."/>
            <person name="Nagai Y."/>
            <person name="Toyoda A."/>
            <person name="Suzuki Y."/>
            <person name="Arimoto A."/>
            <person name="Ishii H."/>
            <person name="Satoh N."/>
            <person name="Nishiyama T."/>
            <person name="Hasebe M."/>
            <person name="Maruyama T."/>
            <person name="Minagawa J."/>
            <person name="Obokata J."/>
            <person name="Shigenobu S."/>
        </authorList>
    </citation>
    <scope>NUCLEOTIDE SEQUENCE [LARGE SCALE GENOMIC DNA]</scope>
</reference>
<dbReference type="Proteomes" id="UP000735302">
    <property type="component" value="Unassembled WGS sequence"/>
</dbReference>
<dbReference type="AlphaFoldDB" id="A0AAV4DWP9"/>
<protein>
    <submittedName>
        <fullName evidence="2">Uncharacterized protein</fullName>
    </submittedName>
</protein>
<sequence>MIHHPPASSSQHPSRTQRQSGCGLSLVASTGVSSKAFNVPCNVTTGWFPETLLPFSALTLDQRVTVSDLAHLFVISFVRIRRYSNST</sequence>
<dbReference type="EMBL" id="BLXT01008389">
    <property type="protein sequence ID" value="GFO48440.1"/>
    <property type="molecule type" value="Genomic_DNA"/>
</dbReference>
<accession>A0AAV4DWP9</accession>
<comment type="caution">
    <text evidence="2">The sequence shown here is derived from an EMBL/GenBank/DDBJ whole genome shotgun (WGS) entry which is preliminary data.</text>
</comment>
<proteinExistence type="predicted"/>
<organism evidence="2 3">
    <name type="scientific">Plakobranchus ocellatus</name>
    <dbReference type="NCBI Taxonomy" id="259542"/>
    <lineage>
        <taxon>Eukaryota</taxon>
        <taxon>Metazoa</taxon>
        <taxon>Spiralia</taxon>
        <taxon>Lophotrochozoa</taxon>
        <taxon>Mollusca</taxon>
        <taxon>Gastropoda</taxon>
        <taxon>Heterobranchia</taxon>
        <taxon>Euthyneura</taxon>
        <taxon>Panpulmonata</taxon>
        <taxon>Sacoglossa</taxon>
        <taxon>Placobranchoidea</taxon>
        <taxon>Plakobranchidae</taxon>
        <taxon>Plakobranchus</taxon>
    </lineage>
</organism>
<evidence type="ECO:0000313" key="3">
    <source>
        <dbReference type="Proteomes" id="UP000735302"/>
    </source>
</evidence>
<name>A0AAV4DWP9_9GAST</name>
<evidence type="ECO:0000313" key="2">
    <source>
        <dbReference type="EMBL" id="GFO48440.1"/>
    </source>
</evidence>
<feature type="compositionally biased region" description="Low complexity" evidence="1">
    <location>
        <begin position="1"/>
        <end position="14"/>
    </location>
</feature>
<feature type="region of interest" description="Disordered" evidence="1">
    <location>
        <begin position="1"/>
        <end position="22"/>
    </location>
</feature>
<gene>
    <name evidence="2" type="ORF">PoB_007494500</name>
</gene>